<dbReference type="SUPFAM" id="SSF48452">
    <property type="entry name" value="TPR-like"/>
    <property type="match status" value="1"/>
</dbReference>
<evidence type="ECO:0000256" key="5">
    <source>
        <dbReference type="ARBA" id="ARBA00023163"/>
    </source>
</evidence>
<dbReference type="PROSITE" id="PS51755">
    <property type="entry name" value="OMPR_PHOB"/>
    <property type="match status" value="1"/>
</dbReference>
<dbReference type="Gene3D" id="1.25.40.10">
    <property type="entry name" value="Tetratricopeptide repeat domain"/>
    <property type="match status" value="1"/>
</dbReference>
<dbReference type="PANTHER" id="PTHR35807:SF1">
    <property type="entry name" value="TRANSCRIPTIONAL REGULATOR REDD"/>
    <property type="match status" value="1"/>
</dbReference>
<evidence type="ECO:0000256" key="2">
    <source>
        <dbReference type="ARBA" id="ARBA00023012"/>
    </source>
</evidence>
<dbReference type="SMART" id="SM01043">
    <property type="entry name" value="BTAD"/>
    <property type="match status" value="1"/>
</dbReference>
<reference evidence="8 9" key="1">
    <citation type="submission" date="2024-03" db="EMBL/GenBank/DDBJ databases">
        <title>The complete genome of Streptomyces sirii sp.nov.</title>
        <authorList>
            <person name="Zakalyukina Y.V."/>
            <person name="Belik A.R."/>
            <person name="Biryukov M.V."/>
            <person name="Baturina O.A."/>
            <person name="Kabilov M.R."/>
        </authorList>
    </citation>
    <scope>NUCLEOTIDE SEQUENCE [LARGE SCALE GENOMIC DNA]</scope>
    <source>
        <strain evidence="8 9">BP-8</strain>
    </source>
</reference>
<dbReference type="InterPro" id="IPR005158">
    <property type="entry name" value="BTAD"/>
</dbReference>
<keyword evidence="4 6" id="KW-0238">DNA-binding</keyword>
<evidence type="ECO:0000256" key="4">
    <source>
        <dbReference type="ARBA" id="ARBA00023125"/>
    </source>
</evidence>
<organism evidence="8 9">
    <name type="scientific">Streptomyces sirii</name>
    <dbReference type="NCBI Taxonomy" id="3127701"/>
    <lineage>
        <taxon>Bacteria</taxon>
        <taxon>Bacillati</taxon>
        <taxon>Actinomycetota</taxon>
        <taxon>Actinomycetes</taxon>
        <taxon>Kitasatosporales</taxon>
        <taxon>Streptomycetaceae</taxon>
        <taxon>Streptomyces</taxon>
    </lineage>
</organism>
<accession>A0ABZ2QYB9</accession>
<dbReference type="Pfam" id="PF03704">
    <property type="entry name" value="BTAD"/>
    <property type="match status" value="1"/>
</dbReference>
<evidence type="ECO:0000256" key="3">
    <source>
        <dbReference type="ARBA" id="ARBA00023015"/>
    </source>
</evidence>
<sequence length="229" mass="25354">MGRSKVGQMLSLLLARNNETVSVDTLIAELWGERVPRSALTTLQTYVYHARKTLATALRLHNTERILVTRPSGYLIAVDDSALDASQFECLVAQGSGFLGSGDVESAATRITEALRLSRGPAFAGMPIGKVLDAHVTYLQELRLNAVGIRIEAQQRLGRHRELVPELRTLVSENPLNEGFHAQLIGTLHHCGRRAEALQAYQRLWRILDAELGVQPSPEVQDLYQKLLV</sequence>
<feature type="DNA-binding region" description="OmpR/PhoB-type" evidence="6">
    <location>
        <begin position="1"/>
        <end position="78"/>
    </location>
</feature>
<evidence type="ECO:0000259" key="7">
    <source>
        <dbReference type="PROSITE" id="PS51755"/>
    </source>
</evidence>
<dbReference type="CDD" id="cd15831">
    <property type="entry name" value="BTAD"/>
    <property type="match status" value="1"/>
</dbReference>
<protein>
    <submittedName>
        <fullName evidence="8">AfsR/SARP family transcriptional regulator</fullName>
    </submittedName>
</protein>
<dbReference type="InterPro" id="IPR011990">
    <property type="entry name" value="TPR-like_helical_dom_sf"/>
</dbReference>
<dbReference type="Gene3D" id="1.10.10.10">
    <property type="entry name" value="Winged helix-like DNA-binding domain superfamily/Winged helix DNA-binding domain"/>
    <property type="match status" value="1"/>
</dbReference>
<keyword evidence="3" id="KW-0805">Transcription regulation</keyword>
<dbReference type="InterPro" id="IPR051677">
    <property type="entry name" value="AfsR-DnrI-RedD_regulator"/>
</dbReference>
<dbReference type="SMART" id="SM00862">
    <property type="entry name" value="Trans_reg_C"/>
    <property type="match status" value="1"/>
</dbReference>
<feature type="domain" description="OmpR/PhoB-type" evidence="7">
    <location>
        <begin position="1"/>
        <end position="78"/>
    </location>
</feature>
<dbReference type="InterPro" id="IPR016032">
    <property type="entry name" value="Sig_transdc_resp-reg_C-effctor"/>
</dbReference>
<evidence type="ECO:0000313" key="8">
    <source>
        <dbReference type="EMBL" id="WXK81335.1"/>
    </source>
</evidence>
<dbReference type="SUPFAM" id="SSF46894">
    <property type="entry name" value="C-terminal effector domain of the bipartite response regulators"/>
    <property type="match status" value="1"/>
</dbReference>
<evidence type="ECO:0000313" key="9">
    <source>
        <dbReference type="Proteomes" id="UP001626628"/>
    </source>
</evidence>
<name>A0ABZ2QYB9_9ACTN</name>
<evidence type="ECO:0000256" key="6">
    <source>
        <dbReference type="PROSITE-ProRule" id="PRU01091"/>
    </source>
</evidence>
<keyword evidence="5" id="KW-0804">Transcription</keyword>
<dbReference type="InterPro" id="IPR001867">
    <property type="entry name" value="OmpR/PhoB-type_DNA-bd"/>
</dbReference>
<keyword evidence="2" id="KW-0902">Two-component regulatory system</keyword>
<dbReference type="EMBL" id="CP147982">
    <property type="protein sequence ID" value="WXK81335.1"/>
    <property type="molecule type" value="Genomic_DNA"/>
</dbReference>
<dbReference type="InterPro" id="IPR036388">
    <property type="entry name" value="WH-like_DNA-bd_sf"/>
</dbReference>
<dbReference type="PANTHER" id="PTHR35807">
    <property type="entry name" value="TRANSCRIPTIONAL REGULATOR REDD-RELATED"/>
    <property type="match status" value="1"/>
</dbReference>
<evidence type="ECO:0000256" key="1">
    <source>
        <dbReference type="ARBA" id="ARBA00005820"/>
    </source>
</evidence>
<comment type="similarity">
    <text evidence="1">Belongs to the AfsR/DnrI/RedD regulatory family.</text>
</comment>
<keyword evidence="9" id="KW-1185">Reference proteome</keyword>
<dbReference type="Proteomes" id="UP001626628">
    <property type="component" value="Chromosome"/>
</dbReference>
<dbReference type="Pfam" id="PF00486">
    <property type="entry name" value="Trans_reg_C"/>
    <property type="match status" value="1"/>
</dbReference>
<gene>
    <name evidence="8" type="ORF">WAB15_37955</name>
</gene>
<proteinExistence type="inferred from homology"/>